<feature type="signal peptide" evidence="2">
    <location>
        <begin position="1"/>
        <end position="22"/>
    </location>
</feature>
<feature type="chain" id="PRO_5004367596" evidence="2">
    <location>
        <begin position="23"/>
        <end position="349"/>
    </location>
</feature>
<dbReference type="Pfam" id="PF07833">
    <property type="entry name" value="Cu_amine_oxidN1"/>
    <property type="match status" value="1"/>
</dbReference>
<dbReference type="EMBL" id="CP003273">
    <property type="protein sequence ID" value="AGL01134.1"/>
    <property type="molecule type" value="Genomic_DNA"/>
</dbReference>
<dbReference type="Gene3D" id="3.30.457.10">
    <property type="entry name" value="Copper amine oxidase-like, N-terminal domain"/>
    <property type="match status" value="2"/>
</dbReference>
<feature type="compositionally biased region" description="Low complexity" evidence="1">
    <location>
        <begin position="183"/>
        <end position="195"/>
    </location>
</feature>
<reference evidence="4 5" key="1">
    <citation type="submission" date="2012-01" db="EMBL/GenBank/DDBJ databases">
        <title>Complete sequence of Desulfotomaculum gibsoniae DSM 7213.</title>
        <authorList>
            <consortium name="US DOE Joint Genome Institute"/>
            <person name="Lucas S."/>
            <person name="Han J."/>
            <person name="Lapidus A."/>
            <person name="Cheng J.-F."/>
            <person name="Goodwin L."/>
            <person name="Pitluck S."/>
            <person name="Peters L."/>
            <person name="Ovchinnikova G."/>
            <person name="Teshima H."/>
            <person name="Detter J.C."/>
            <person name="Han C."/>
            <person name="Tapia R."/>
            <person name="Land M."/>
            <person name="Hauser L."/>
            <person name="Kyrpides N."/>
            <person name="Ivanova N."/>
            <person name="Pagani I."/>
            <person name="Parshina S."/>
            <person name="Plugge C."/>
            <person name="Muyzer G."/>
            <person name="Kuever J."/>
            <person name="Ivanova A."/>
            <person name="Nazina T."/>
            <person name="Klenk H.-P."/>
            <person name="Brambilla E."/>
            <person name="Spring S."/>
            <person name="Stams A.F."/>
            <person name="Woyke T."/>
        </authorList>
    </citation>
    <scope>NUCLEOTIDE SEQUENCE [LARGE SCALE GENOMIC DNA]</scope>
    <source>
        <strain evidence="4 5">DSM 7213</strain>
    </source>
</reference>
<keyword evidence="5" id="KW-1185">Reference proteome</keyword>
<dbReference type="STRING" id="767817.Desgi_1663"/>
<accession>R4KEX1</accession>
<sequence length="349" mass="38197">MKRLLTILSLILFTFISFTAYADEQVNVYDQQKQLVKSVVFVVGSDRYFVDGQTPGVLMDAKPFIESGRTFVPVRYLGNALGVTDDYIGWESPRVTLDEPGFPVVDLAVGSKTIKSDGKATTMDVAPLLKTGRTYLPARFVAEALGYEVAWDAENGIVLCWPKGAEKPDVKAVVEYITGQAPATPVTPVQPTEPELPAGETRPFSGTTLDPNDYVVAERKAIPYEFKQPGASIMEMTVEELRQKPVAMGSNNDTIIYDVNVQKDKVYVKQATGDLTPARLILAKGNNVSVQRDNTLKEYSSNPFTHGYYVSLEADPGGGTKIEDVTHITLLFSNQALAIKNPLYKGGSK</sequence>
<name>R4KEX1_9FIRM</name>
<dbReference type="InterPro" id="IPR036582">
    <property type="entry name" value="Mao_N_sf"/>
</dbReference>
<evidence type="ECO:0000256" key="1">
    <source>
        <dbReference type="SAM" id="MobiDB-lite"/>
    </source>
</evidence>
<proteinExistence type="predicted"/>
<dbReference type="KEGG" id="dgi:Desgi_1663"/>
<evidence type="ECO:0000313" key="4">
    <source>
        <dbReference type="EMBL" id="AGL01134.1"/>
    </source>
</evidence>
<dbReference type="RefSeq" id="WP_006524372.1">
    <property type="nucleotide sequence ID" value="NC_021184.1"/>
</dbReference>
<dbReference type="OrthoDB" id="9816096at2"/>
<dbReference type="AlphaFoldDB" id="R4KEX1"/>
<evidence type="ECO:0000313" key="5">
    <source>
        <dbReference type="Proteomes" id="UP000013520"/>
    </source>
</evidence>
<dbReference type="SUPFAM" id="SSF55383">
    <property type="entry name" value="Copper amine oxidase, domain N"/>
    <property type="match status" value="2"/>
</dbReference>
<dbReference type="HOGENOM" id="CLU_843932_0_0_9"/>
<organism evidence="4 5">
    <name type="scientific">Desulfoscipio gibsoniae DSM 7213</name>
    <dbReference type="NCBI Taxonomy" id="767817"/>
    <lineage>
        <taxon>Bacteria</taxon>
        <taxon>Bacillati</taxon>
        <taxon>Bacillota</taxon>
        <taxon>Clostridia</taxon>
        <taxon>Eubacteriales</taxon>
        <taxon>Desulfallaceae</taxon>
        <taxon>Desulfoscipio</taxon>
    </lineage>
</organism>
<feature type="domain" description="Copper amine oxidase-like N-terminal" evidence="3">
    <location>
        <begin position="51"/>
        <end position="158"/>
    </location>
</feature>
<feature type="region of interest" description="Disordered" evidence="1">
    <location>
        <begin position="183"/>
        <end position="210"/>
    </location>
</feature>
<evidence type="ECO:0000259" key="3">
    <source>
        <dbReference type="Pfam" id="PF07833"/>
    </source>
</evidence>
<gene>
    <name evidence="4" type="ORF">Desgi_1663</name>
</gene>
<evidence type="ECO:0000256" key="2">
    <source>
        <dbReference type="SAM" id="SignalP"/>
    </source>
</evidence>
<dbReference type="eggNOG" id="COG4632">
    <property type="taxonomic scope" value="Bacteria"/>
</dbReference>
<dbReference type="InterPro" id="IPR012854">
    <property type="entry name" value="Cu_amine_oxidase-like_N"/>
</dbReference>
<keyword evidence="2" id="KW-0732">Signal</keyword>
<dbReference type="Proteomes" id="UP000013520">
    <property type="component" value="Chromosome"/>
</dbReference>
<protein>
    <submittedName>
        <fullName evidence="4">Copper amine oxidase family protein</fullName>
    </submittedName>
</protein>